<evidence type="ECO:0000313" key="3">
    <source>
        <dbReference type="Proteomes" id="UP000238701"/>
    </source>
</evidence>
<feature type="transmembrane region" description="Helical" evidence="1">
    <location>
        <begin position="124"/>
        <end position="140"/>
    </location>
</feature>
<evidence type="ECO:0000313" key="2">
    <source>
        <dbReference type="EMBL" id="SPF44408.1"/>
    </source>
</evidence>
<gene>
    <name evidence="2" type="ORF">SBA1_530051</name>
</gene>
<organism evidence="2 3">
    <name type="scientific">Candidatus Sulfotelmatobacter kueseliae</name>
    <dbReference type="NCBI Taxonomy" id="2042962"/>
    <lineage>
        <taxon>Bacteria</taxon>
        <taxon>Pseudomonadati</taxon>
        <taxon>Acidobacteriota</taxon>
        <taxon>Terriglobia</taxon>
        <taxon>Terriglobales</taxon>
        <taxon>Candidatus Korobacteraceae</taxon>
        <taxon>Candidatus Sulfotelmatobacter</taxon>
    </lineage>
</organism>
<evidence type="ECO:0000256" key="1">
    <source>
        <dbReference type="SAM" id="Phobius"/>
    </source>
</evidence>
<protein>
    <recommendedName>
        <fullName evidence="4">Glycosyltransferase RgtA/B/C/D-like domain-containing protein</fullName>
    </recommendedName>
</protein>
<sequence>MQMIKMLTKQMNQAAGRVFGMTALIVFVATQCFISKLCVLDPDIWWHLSTGEWILRNGQVPHSGLFTYTATNHPWMAYSWGFEVILARFFDNFSFMGLGIFGVGLTILLALSIFYMLYRISGRFWVSWALSLIVDLAFMFNVAPRPLFVSVISIAFMLALLFQAQRTGRVQLLYWLPLIFLFWANCHIQFIYGFGVLGLLAGVNLLQHLTESLGWHPEFLQKPTLPVVQPLAVLGCCALVVCIGPYSYHLYHEVYVLSQAKYMYRMVSELQAPNFQSYNQFLELLLGIAAYFSIGWRKKIDPFKLALLLCASLFAFRTWRDGWVLCVIAGAVIIDFPVKKAEGDRAAFLTLREAAGVTLATVLLLLVSVRATDFNVRGLDRAISKTYPVDAANFVRRTPLPGPLYNSFDFGGFLTFYLPTYPVSIDGRTDIYGEAMNERYMKTEAADPSYTSDPYLKEAGFVILKNTFPLSKLLAVDPRFRLIYKDDVATVLARNF</sequence>
<feature type="transmembrane region" description="Helical" evidence="1">
    <location>
        <begin position="174"/>
        <end position="207"/>
    </location>
</feature>
<dbReference type="AlphaFoldDB" id="A0A2U3KXP6"/>
<accession>A0A2U3KXP6</accession>
<feature type="transmembrane region" description="Helical" evidence="1">
    <location>
        <begin position="93"/>
        <end position="117"/>
    </location>
</feature>
<keyword evidence="1" id="KW-0812">Transmembrane</keyword>
<feature type="transmembrane region" description="Helical" evidence="1">
    <location>
        <begin position="146"/>
        <end position="162"/>
    </location>
</feature>
<dbReference type="OrthoDB" id="9786218at2"/>
<dbReference type="Proteomes" id="UP000238701">
    <property type="component" value="Unassembled WGS sequence"/>
</dbReference>
<name>A0A2U3KXP6_9BACT</name>
<keyword evidence="1" id="KW-1133">Transmembrane helix</keyword>
<evidence type="ECO:0008006" key="4">
    <source>
        <dbReference type="Google" id="ProtNLM"/>
    </source>
</evidence>
<dbReference type="EMBL" id="OMOD01000148">
    <property type="protein sequence ID" value="SPF44408.1"/>
    <property type="molecule type" value="Genomic_DNA"/>
</dbReference>
<proteinExistence type="predicted"/>
<reference evidence="3" key="1">
    <citation type="submission" date="2018-02" db="EMBL/GenBank/DDBJ databases">
        <authorList>
            <person name="Hausmann B."/>
        </authorList>
    </citation>
    <scope>NUCLEOTIDE SEQUENCE [LARGE SCALE GENOMIC DNA]</scope>
    <source>
        <strain evidence="3">Peat soil MAG SbA1</strain>
    </source>
</reference>
<keyword evidence="1" id="KW-0472">Membrane</keyword>